<dbReference type="SUPFAM" id="SSF53474">
    <property type="entry name" value="alpha/beta-Hydrolases"/>
    <property type="match status" value="1"/>
</dbReference>
<dbReference type="InterPro" id="IPR000073">
    <property type="entry name" value="AB_hydrolase_1"/>
</dbReference>
<dbReference type="Gene3D" id="3.40.50.1820">
    <property type="entry name" value="alpha/beta hydrolase"/>
    <property type="match status" value="1"/>
</dbReference>
<gene>
    <name evidence="3" type="ORF">C8Q69DRAFT_96057</name>
</gene>
<feature type="region of interest" description="Disordered" evidence="1">
    <location>
        <begin position="50"/>
        <end position="71"/>
    </location>
</feature>
<dbReference type="GO" id="GO:0016787">
    <property type="term" value="F:hydrolase activity"/>
    <property type="evidence" value="ECO:0007669"/>
    <property type="project" value="UniProtKB-KW"/>
</dbReference>
<organism evidence="3 4">
    <name type="scientific">Byssochlamys spectabilis</name>
    <name type="common">Paecilomyces variotii</name>
    <dbReference type="NCBI Taxonomy" id="264951"/>
    <lineage>
        <taxon>Eukaryota</taxon>
        <taxon>Fungi</taxon>
        <taxon>Dikarya</taxon>
        <taxon>Ascomycota</taxon>
        <taxon>Pezizomycotina</taxon>
        <taxon>Eurotiomycetes</taxon>
        <taxon>Eurotiomycetidae</taxon>
        <taxon>Eurotiales</taxon>
        <taxon>Thermoascaceae</taxon>
        <taxon>Paecilomyces</taxon>
    </lineage>
</organism>
<name>A0A443HKN7_BYSSP</name>
<evidence type="ECO:0000256" key="1">
    <source>
        <dbReference type="SAM" id="MobiDB-lite"/>
    </source>
</evidence>
<dbReference type="PANTHER" id="PTHR37017:SF13">
    <property type="entry name" value="AB HYDROLASE-1 DOMAIN-CONTAINING PROTEIN"/>
    <property type="match status" value="1"/>
</dbReference>
<feature type="domain" description="AB hydrolase-1" evidence="2">
    <location>
        <begin position="10"/>
        <end position="266"/>
    </location>
</feature>
<dbReference type="InterPro" id="IPR029058">
    <property type="entry name" value="AB_hydrolase_fold"/>
</dbReference>
<dbReference type="VEuPathDB" id="FungiDB:C8Q69DRAFT_96057"/>
<dbReference type="InterPro" id="IPR052897">
    <property type="entry name" value="Sec-Metab_Biosynth_Hydrolase"/>
</dbReference>
<evidence type="ECO:0000313" key="3">
    <source>
        <dbReference type="EMBL" id="RWQ92369.1"/>
    </source>
</evidence>
<keyword evidence="3" id="KW-0378">Hydrolase</keyword>
<dbReference type="PANTHER" id="PTHR37017">
    <property type="entry name" value="AB HYDROLASE-1 DOMAIN-CONTAINING PROTEIN-RELATED"/>
    <property type="match status" value="1"/>
</dbReference>
<dbReference type="EMBL" id="RCNU01000013">
    <property type="protein sequence ID" value="RWQ92369.1"/>
    <property type="molecule type" value="Genomic_DNA"/>
</dbReference>
<dbReference type="RefSeq" id="XP_028482014.1">
    <property type="nucleotide sequence ID" value="XM_028634218.1"/>
</dbReference>
<dbReference type="Proteomes" id="UP000283841">
    <property type="component" value="Unassembled WGS sequence"/>
</dbReference>
<sequence length="283" mass="30878">MDSSLANLAVVVCHGSYHTPAPYEAFLQAIRARGIEAYCPQRPSSDLSKLNVGDVNNPDFDRGPPEGGYPTEADDAEVIVELLKKLIDEEGKWVLLVGHSSGGWVATEAAKPELQATTRKAEGKQGGVVGIFYMGAFIIPVGESVHSFFQPKDRPVVAPPFMRFHKHGLDGLGTVTDARQYFFNDLDEESAKKWAATLTAGAVMPVRLTNNAYATVPCAYLVLEKDQTLSPEYQEGMVALQNQKGTPPFTMYYAPSGHAPYLSWTEGLVGKLEEFARKVLPSQ</sequence>
<proteinExistence type="predicted"/>
<evidence type="ECO:0000313" key="4">
    <source>
        <dbReference type="Proteomes" id="UP000283841"/>
    </source>
</evidence>
<dbReference type="Pfam" id="PF12697">
    <property type="entry name" value="Abhydrolase_6"/>
    <property type="match status" value="1"/>
</dbReference>
<reference evidence="3 4" key="1">
    <citation type="journal article" date="2018" name="Front. Microbiol.">
        <title>Genomic and genetic insights into a cosmopolitan fungus, Paecilomyces variotii (Eurotiales).</title>
        <authorList>
            <person name="Urquhart A.S."/>
            <person name="Mondo S.J."/>
            <person name="Makela M.R."/>
            <person name="Hane J.K."/>
            <person name="Wiebenga A."/>
            <person name="He G."/>
            <person name="Mihaltcheva S."/>
            <person name="Pangilinan J."/>
            <person name="Lipzen A."/>
            <person name="Barry K."/>
            <person name="de Vries R.P."/>
            <person name="Grigoriev I.V."/>
            <person name="Idnurm A."/>
        </authorList>
    </citation>
    <scope>NUCLEOTIDE SEQUENCE [LARGE SCALE GENOMIC DNA]</scope>
    <source>
        <strain evidence="3 4">CBS 101075</strain>
    </source>
</reference>
<protein>
    <submittedName>
        <fullName evidence="3">Alpha/beta hydrolase fold-1</fullName>
    </submittedName>
</protein>
<accession>A0A443HKN7</accession>
<evidence type="ECO:0000259" key="2">
    <source>
        <dbReference type="Pfam" id="PF12697"/>
    </source>
</evidence>
<dbReference type="GeneID" id="39603495"/>
<comment type="caution">
    <text evidence="3">The sequence shown here is derived from an EMBL/GenBank/DDBJ whole genome shotgun (WGS) entry which is preliminary data.</text>
</comment>
<keyword evidence="4" id="KW-1185">Reference proteome</keyword>
<dbReference type="AlphaFoldDB" id="A0A443HKN7"/>
<dbReference type="STRING" id="264951.A0A443HKN7"/>